<evidence type="ECO:0000313" key="2">
    <source>
        <dbReference type="EMBL" id="TDL26035.1"/>
    </source>
</evidence>
<organism evidence="2 3">
    <name type="scientific">Rickenella mellea</name>
    <dbReference type="NCBI Taxonomy" id="50990"/>
    <lineage>
        <taxon>Eukaryota</taxon>
        <taxon>Fungi</taxon>
        <taxon>Dikarya</taxon>
        <taxon>Basidiomycota</taxon>
        <taxon>Agaricomycotina</taxon>
        <taxon>Agaricomycetes</taxon>
        <taxon>Hymenochaetales</taxon>
        <taxon>Rickenellaceae</taxon>
        <taxon>Rickenella</taxon>
    </lineage>
</organism>
<dbReference type="GO" id="GO:0003677">
    <property type="term" value="F:DNA binding"/>
    <property type="evidence" value="ECO:0007669"/>
    <property type="project" value="TreeGrafter"/>
</dbReference>
<dbReference type="VEuPathDB" id="FungiDB:BD410DRAFT_742453"/>
<evidence type="ECO:0008006" key="4">
    <source>
        <dbReference type="Google" id="ProtNLM"/>
    </source>
</evidence>
<feature type="compositionally biased region" description="Polar residues" evidence="1">
    <location>
        <begin position="96"/>
        <end position="119"/>
    </location>
</feature>
<dbReference type="PANTHER" id="PTHR28027:SF2">
    <property type="entry name" value="TRANSCRIPTIONAL REGULATOR MIT1"/>
    <property type="match status" value="1"/>
</dbReference>
<gene>
    <name evidence="2" type="ORF">BD410DRAFT_742453</name>
</gene>
<dbReference type="PANTHER" id="PTHR28027">
    <property type="entry name" value="TRANSCRIPTIONAL REGULATOR MIT1"/>
    <property type="match status" value="1"/>
</dbReference>
<protein>
    <recommendedName>
        <fullName evidence="4">Gti1/Pac2 family-domain-containing protein</fullName>
    </recommendedName>
</protein>
<dbReference type="Proteomes" id="UP000294933">
    <property type="component" value="Unassembled WGS sequence"/>
</dbReference>
<dbReference type="InterPro" id="IPR018608">
    <property type="entry name" value="Gti1/Pac2"/>
</dbReference>
<dbReference type="Pfam" id="PF09729">
    <property type="entry name" value="Gti1_Pac2"/>
    <property type="match status" value="1"/>
</dbReference>
<evidence type="ECO:0000313" key="3">
    <source>
        <dbReference type="Proteomes" id="UP000294933"/>
    </source>
</evidence>
<accession>A0A4Y7QF50</accession>
<name>A0A4Y7QF50_9AGAM</name>
<evidence type="ECO:0000256" key="1">
    <source>
        <dbReference type="SAM" id="MobiDB-lite"/>
    </source>
</evidence>
<reference evidence="2 3" key="1">
    <citation type="submission" date="2018-06" db="EMBL/GenBank/DDBJ databases">
        <title>A transcriptomic atlas of mushroom development highlights an independent origin of complex multicellularity.</title>
        <authorList>
            <consortium name="DOE Joint Genome Institute"/>
            <person name="Krizsan K."/>
            <person name="Almasi E."/>
            <person name="Merenyi Z."/>
            <person name="Sahu N."/>
            <person name="Viragh M."/>
            <person name="Koszo T."/>
            <person name="Mondo S."/>
            <person name="Kiss B."/>
            <person name="Balint B."/>
            <person name="Kues U."/>
            <person name="Barry K."/>
            <person name="Hegedus J.C."/>
            <person name="Henrissat B."/>
            <person name="Johnson J."/>
            <person name="Lipzen A."/>
            <person name="Ohm R."/>
            <person name="Nagy I."/>
            <person name="Pangilinan J."/>
            <person name="Yan J."/>
            <person name="Xiong Y."/>
            <person name="Grigoriev I.V."/>
            <person name="Hibbett D.S."/>
            <person name="Nagy L.G."/>
        </authorList>
    </citation>
    <scope>NUCLEOTIDE SEQUENCE [LARGE SCALE GENOMIC DNA]</scope>
    <source>
        <strain evidence="2 3">SZMC22713</strain>
    </source>
</reference>
<dbReference type="AlphaFoldDB" id="A0A4Y7QF50"/>
<dbReference type="EMBL" id="ML170162">
    <property type="protein sequence ID" value="TDL26035.1"/>
    <property type="molecule type" value="Genomic_DNA"/>
</dbReference>
<sequence length="284" mass="32405">MSTQQPTCTQLRIRSIRDANVVFHAVAMNILPIVSRRLDAADRAALRPGCVYVWEERAPASDESGVGMERFTEGRHWHPSRVRDDFLLYHEREPSTESTTDVGPSTSNHTLSHNPRLPQLQTRQRSQLIKQTYSVWVNRGGGIKKWHINAYYTEESVCYLRTINDIPALANLVVPHECYRRARSSRTKDQELLSSNVLPATGPTSQSDTIDNITHMQTPAVPLIHRTGNHLHMRNLSTEAQFAGQVGHSDMRNRQLVPLDLLQSQGMSRRRERVDDELLRSFKP</sequence>
<proteinExistence type="predicted"/>
<feature type="region of interest" description="Disordered" evidence="1">
    <location>
        <begin position="94"/>
        <end position="119"/>
    </location>
</feature>
<keyword evidence="3" id="KW-1185">Reference proteome</keyword>
<dbReference type="OrthoDB" id="5572844at2759"/>